<organism evidence="7 8">
    <name type="scientific">Aquibium carbonis</name>
    <dbReference type="NCBI Taxonomy" id="2495581"/>
    <lineage>
        <taxon>Bacteria</taxon>
        <taxon>Pseudomonadati</taxon>
        <taxon>Pseudomonadota</taxon>
        <taxon>Alphaproteobacteria</taxon>
        <taxon>Hyphomicrobiales</taxon>
        <taxon>Phyllobacteriaceae</taxon>
        <taxon>Aquibium</taxon>
    </lineage>
</organism>
<dbReference type="NCBIfam" id="TIGR02734">
    <property type="entry name" value="crtI_fam"/>
    <property type="match status" value="1"/>
</dbReference>
<dbReference type="PANTHER" id="PTHR43734">
    <property type="entry name" value="PHYTOENE DESATURASE"/>
    <property type="match status" value="1"/>
</dbReference>
<dbReference type="EMBL" id="RWKW01000081">
    <property type="protein sequence ID" value="RST84700.1"/>
    <property type="molecule type" value="Genomic_DNA"/>
</dbReference>
<evidence type="ECO:0000313" key="8">
    <source>
        <dbReference type="Proteomes" id="UP000278398"/>
    </source>
</evidence>
<name>A0A3R9YQL3_9HYPH</name>
<dbReference type="Proteomes" id="UP000278398">
    <property type="component" value="Unassembled WGS sequence"/>
</dbReference>
<evidence type="ECO:0000256" key="4">
    <source>
        <dbReference type="ARBA" id="ARBA00023002"/>
    </source>
</evidence>
<dbReference type="GO" id="GO:0016491">
    <property type="term" value="F:oxidoreductase activity"/>
    <property type="evidence" value="ECO:0007669"/>
    <property type="project" value="UniProtKB-KW"/>
</dbReference>
<dbReference type="SUPFAM" id="SSF51905">
    <property type="entry name" value="FAD/NAD(P)-binding domain"/>
    <property type="match status" value="1"/>
</dbReference>
<proteinExistence type="inferred from homology"/>
<dbReference type="InterPro" id="IPR054841">
    <property type="entry name" value="carotdesatCrtD"/>
</dbReference>
<dbReference type="NCBIfam" id="NF045637">
    <property type="entry name" value="carotdesatCrtDProt"/>
    <property type="match status" value="1"/>
</dbReference>
<dbReference type="InterPro" id="IPR036188">
    <property type="entry name" value="FAD/NAD-bd_sf"/>
</dbReference>
<comment type="pathway">
    <text evidence="1 5">Carotenoid biosynthesis.</text>
</comment>
<dbReference type="OrthoDB" id="9774675at2"/>
<evidence type="ECO:0000256" key="3">
    <source>
        <dbReference type="ARBA" id="ARBA00022746"/>
    </source>
</evidence>
<keyword evidence="8" id="KW-1185">Reference proteome</keyword>
<keyword evidence="3 5" id="KW-0125">Carotenoid biosynthesis</keyword>
<evidence type="ECO:0000259" key="6">
    <source>
        <dbReference type="Pfam" id="PF01593"/>
    </source>
</evidence>
<evidence type="ECO:0000256" key="2">
    <source>
        <dbReference type="ARBA" id="ARBA00006046"/>
    </source>
</evidence>
<protein>
    <submittedName>
        <fullName evidence="7">Phytoene desaturase</fullName>
    </submittedName>
</protein>
<dbReference type="PANTHER" id="PTHR43734:SF7">
    <property type="entry name" value="4,4'-DIAPONEUROSPORENE OXYGENASE"/>
    <property type="match status" value="1"/>
</dbReference>
<comment type="caution">
    <text evidence="7">The sequence shown here is derived from an EMBL/GenBank/DDBJ whole genome shotgun (WGS) entry which is preliminary data.</text>
</comment>
<dbReference type="InterPro" id="IPR014105">
    <property type="entry name" value="Carotenoid/retinoid_OxRdtase"/>
</dbReference>
<dbReference type="Gene3D" id="3.50.50.60">
    <property type="entry name" value="FAD/NAD(P)-binding domain"/>
    <property type="match status" value="2"/>
</dbReference>
<accession>A0A3R9YQL3</accession>
<feature type="domain" description="Amine oxidase" evidence="6">
    <location>
        <begin position="25"/>
        <end position="499"/>
    </location>
</feature>
<evidence type="ECO:0000256" key="5">
    <source>
        <dbReference type="RuleBase" id="RU362075"/>
    </source>
</evidence>
<gene>
    <name evidence="7" type="primary">crtI</name>
    <name evidence="7" type="ORF">EJC49_19445</name>
</gene>
<dbReference type="GO" id="GO:0016117">
    <property type="term" value="P:carotenoid biosynthetic process"/>
    <property type="evidence" value="ECO:0007669"/>
    <property type="project" value="UniProtKB-KW"/>
</dbReference>
<dbReference type="Pfam" id="PF01593">
    <property type="entry name" value="Amino_oxidase"/>
    <property type="match status" value="1"/>
</dbReference>
<evidence type="ECO:0000256" key="1">
    <source>
        <dbReference type="ARBA" id="ARBA00004829"/>
    </source>
</evidence>
<comment type="similarity">
    <text evidence="2 5">Belongs to the carotenoid/retinoid oxidoreductase family.</text>
</comment>
<sequence>MTIDLVAIPVSSLTPRIVVIGAGVGGLVSAMLLAARGCDVTVLEKDAMPGGKLRVLEAAGRLVDSGPTVLTMRGIFDQVFAMAGQEFAASVPVTPAGILARHWWPDGSRLDLHADPERTADAIGTFAGPREARAYKAFCARTAEVFDTLDASFMREPEPDMPKLVASSGIGGLAALARIRAFSSLWQVVSSYFRDERLRQLFGRYATYCGSSPFVAPGPLMLVAHVEQAGVWMVVGGMRRLADGLADGARRAGARIRCGAAASEIVMRHGAPCAVRLAEGEEIPAEAVVFNGDPAALAEGLLGDAARGAVAPFAPTERSLSALTLSLVADVGSFPLIRHGVFFSDDYRAEFDAIFKRRHLPADSTVYLCAQDRADDDASQGRTERLFAIINAPAETGAGPLGKEEIATCIEAAKKRMALAGLDFSVEDMRVTTPAAFGQLFPATGGALYGRASHGWAASFQRPTARSRIKGLYLAGGAVHPGPGLPMAALSGWHAADLLIRDCASTARSRPAAMRGGTSMRRAMTGAMR</sequence>
<keyword evidence="4 5" id="KW-0560">Oxidoreductase</keyword>
<dbReference type="InterPro" id="IPR002937">
    <property type="entry name" value="Amino_oxidase"/>
</dbReference>
<reference evidence="7 8" key="1">
    <citation type="submission" date="2018-12" db="EMBL/GenBank/DDBJ databases">
        <title>Mesorhizobium carbonis sp. nov., isolated from coal mine water.</title>
        <authorList>
            <person name="Xin W."/>
            <person name="Xu Z."/>
            <person name="Xiang F."/>
            <person name="Zhang J."/>
            <person name="Xi L."/>
            <person name="Liu J."/>
        </authorList>
    </citation>
    <scope>NUCLEOTIDE SEQUENCE [LARGE SCALE GENOMIC DNA]</scope>
    <source>
        <strain evidence="7 8">B2.3</strain>
    </source>
</reference>
<evidence type="ECO:0000313" key="7">
    <source>
        <dbReference type="EMBL" id="RST84700.1"/>
    </source>
</evidence>
<dbReference type="AlphaFoldDB" id="A0A3R9YQL3"/>